<dbReference type="PANTHER" id="PTHR20932:SF36">
    <property type="entry name" value="OS03G0110600 PROTEIN"/>
    <property type="match status" value="1"/>
</dbReference>
<feature type="region of interest" description="Disordered" evidence="1">
    <location>
        <begin position="234"/>
        <end position="304"/>
    </location>
</feature>
<accession>A0A6M2E9V6</accession>
<dbReference type="InterPro" id="IPR036779">
    <property type="entry name" value="LysM_dom_sf"/>
</dbReference>
<feature type="compositionally biased region" description="Basic and acidic residues" evidence="1">
    <location>
        <begin position="237"/>
        <end position="261"/>
    </location>
</feature>
<dbReference type="SUPFAM" id="SSF54106">
    <property type="entry name" value="LysM domain"/>
    <property type="match status" value="1"/>
</dbReference>
<protein>
    <recommendedName>
        <fullName evidence="2">LysM domain-containing protein</fullName>
    </recommendedName>
</protein>
<feature type="region of interest" description="Disordered" evidence="1">
    <location>
        <begin position="33"/>
        <end position="61"/>
    </location>
</feature>
<evidence type="ECO:0000259" key="2">
    <source>
        <dbReference type="PROSITE" id="PS51782"/>
    </source>
</evidence>
<feature type="domain" description="LysM" evidence="2">
    <location>
        <begin position="64"/>
        <end position="108"/>
    </location>
</feature>
<dbReference type="InterPro" id="IPR018392">
    <property type="entry name" value="LysM"/>
</dbReference>
<dbReference type="InterPro" id="IPR045030">
    <property type="entry name" value="LYSM1-4"/>
</dbReference>
<dbReference type="CDD" id="cd00118">
    <property type="entry name" value="LysM"/>
    <property type="match status" value="1"/>
</dbReference>
<sequence>MVKTREQQKQNPMMIVTEDKKGQQLICELRERNPNKMSPSNSNIAISNGGGGGDSNSSTGKNYIEHQVSKRDTLAGVAIKYGVEVADIKRLNGLSTDLQMFALKTLLIPLPGRHPPSPILSNGSASPGGNDVDMTPPWPRHSNVLETLESLSLKSPQQKVSPAMSTLQKFYGLKSSKRKDSAEGMEMAVHRRGSLDYLNEGLLHVSGPSYSNHRSINLAEDFLSENGLAVEYNPLSEAREGEGEKSNDKFVRRRQKADADPRSGTTEKLLKEENSGGSRAFSPVTGKGLSMRPKSASRTSLAAESEPGWLNAMPVGLGDSIIADVSDGVRKSSSTPSLQDQENSYSSSVWPTSKWSLKPDLQALSTAAISIPIFDGLPKPISGRRSKAALD</sequence>
<proteinExistence type="predicted"/>
<feature type="region of interest" description="Disordered" evidence="1">
    <location>
        <begin position="328"/>
        <end position="352"/>
    </location>
</feature>
<dbReference type="AlphaFoldDB" id="A0A6M2E9V6"/>
<dbReference type="PANTHER" id="PTHR20932">
    <property type="entry name" value="LYSM AND PUTATIVE PEPTIDOGLYCAN-BINDING DOMAIN-CONTAINING PROTEIN"/>
    <property type="match status" value="1"/>
</dbReference>
<name>A0A6M2E9V6_9ROSI</name>
<reference evidence="3" key="1">
    <citation type="submission" date="2020-03" db="EMBL/GenBank/DDBJ databases">
        <authorList>
            <person name="Zhang R."/>
        </authorList>
    </citation>
    <scope>NUCLEOTIDE SEQUENCE</scope>
</reference>
<dbReference type="Pfam" id="PF01476">
    <property type="entry name" value="LysM"/>
    <property type="match status" value="1"/>
</dbReference>
<evidence type="ECO:0000256" key="1">
    <source>
        <dbReference type="SAM" id="MobiDB-lite"/>
    </source>
</evidence>
<dbReference type="SMART" id="SM00257">
    <property type="entry name" value="LysM"/>
    <property type="match status" value="1"/>
</dbReference>
<evidence type="ECO:0000313" key="3">
    <source>
        <dbReference type="EMBL" id="NUU80449.1"/>
    </source>
</evidence>
<organism evidence="3">
    <name type="scientific">Populus davidiana</name>
    <dbReference type="NCBI Taxonomy" id="266767"/>
    <lineage>
        <taxon>Eukaryota</taxon>
        <taxon>Viridiplantae</taxon>
        <taxon>Streptophyta</taxon>
        <taxon>Embryophyta</taxon>
        <taxon>Tracheophyta</taxon>
        <taxon>Spermatophyta</taxon>
        <taxon>Magnoliopsida</taxon>
        <taxon>eudicotyledons</taxon>
        <taxon>Gunneridae</taxon>
        <taxon>Pentapetalae</taxon>
        <taxon>rosids</taxon>
        <taxon>fabids</taxon>
        <taxon>Malpighiales</taxon>
        <taxon>Salicaceae</taxon>
        <taxon>Saliceae</taxon>
        <taxon>Populus</taxon>
    </lineage>
</organism>
<feature type="compositionally biased region" description="Polar residues" evidence="1">
    <location>
        <begin position="331"/>
        <end position="352"/>
    </location>
</feature>
<dbReference type="Gene3D" id="3.10.350.10">
    <property type="entry name" value="LysM domain"/>
    <property type="match status" value="1"/>
</dbReference>
<dbReference type="PROSITE" id="PS51782">
    <property type="entry name" value="LYSM"/>
    <property type="match status" value="1"/>
</dbReference>
<dbReference type="EMBL" id="GILB01000116">
    <property type="protein sequence ID" value="NUU80449.1"/>
    <property type="molecule type" value="Transcribed_RNA"/>
</dbReference>